<accession>A0A8S5STD8</accession>
<dbReference type="Gene3D" id="3.40.960.10">
    <property type="entry name" value="VSR Endonuclease"/>
    <property type="match status" value="1"/>
</dbReference>
<reference evidence="1" key="1">
    <citation type="journal article" date="2021" name="Proc. Natl. Acad. Sci. U.S.A.">
        <title>A Catalog of Tens of Thousands of Viruses from Human Metagenomes Reveals Hidden Associations with Chronic Diseases.</title>
        <authorList>
            <person name="Tisza M.J."/>
            <person name="Buck C.B."/>
        </authorList>
    </citation>
    <scope>NUCLEOTIDE SEQUENCE</scope>
    <source>
        <strain evidence="1">CtZUr4</strain>
    </source>
</reference>
<proteinExistence type="predicted"/>
<sequence length="311" mass="36254">MKRLTHEEVQSRIDEAHGKNKYILLEEYKNRRTKILTKHTKCGFVWKTNPETLADGHGCPKCGKNLKKTTEDFKLEVKKLVGNEYIVLSEYKTNNKLITFKHITCGNIFKMSPKAFLNGQRCPRERYQKSSKSNSMTIVEAREKIRIATKGEYEIVGGYKSASKKASIKHLPCGNVFEASPTRIITIESGCPKCNESHGEKIVSHFLNENNINYKSQYRIKECRNKRPLPFDFAIFEDDKLKLLIEYDGEQHFKPKFGKKEFERVKINDSIKNEYCKNNNIDLLRIPYKRGNSKVTKERIYEILYNKLIPS</sequence>
<dbReference type="EMBL" id="BK032677">
    <property type="protein sequence ID" value="DAF54317.1"/>
    <property type="molecule type" value="Genomic_DNA"/>
</dbReference>
<evidence type="ECO:0000313" key="1">
    <source>
        <dbReference type="EMBL" id="DAF54317.1"/>
    </source>
</evidence>
<name>A0A8S5STD8_9CAUD</name>
<organism evidence="1">
    <name type="scientific">Siphoviridae sp. ctZUr4</name>
    <dbReference type="NCBI Taxonomy" id="2827892"/>
    <lineage>
        <taxon>Viruses</taxon>
        <taxon>Duplodnaviria</taxon>
        <taxon>Heunggongvirae</taxon>
        <taxon>Uroviricota</taxon>
        <taxon>Caudoviricetes</taxon>
    </lineage>
</organism>
<protein>
    <submittedName>
        <fullName evidence="1">Restriction enzyme</fullName>
    </submittedName>
</protein>